<reference evidence="9 10" key="1">
    <citation type="journal article" date="2024" name="IMA Fungus">
        <title>IMA Genome - F19 : A genome assembly and annotation guide to empower mycologists, including annotated draft genome sequences of Ceratocystis pirilliformis, Diaporthe australafricana, Fusarium ophioides, Paecilomyces lecythidis, and Sporothrix stenoceras.</title>
        <authorList>
            <person name="Aylward J."/>
            <person name="Wilson A.M."/>
            <person name="Visagie C.M."/>
            <person name="Spraker J."/>
            <person name="Barnes I."/>
            <person name="Buitendag C."/>
            <person name="Ceriani C."/>
            <person name="Del Mar Angel L."/>
            <person name="du Plessis D."/>
            <person name="Fuchs T."/>
            <person name="Gasser K."/>
            <person name="Kramer D."/>
            <person name="Li W."/>
            <person name="Munsamy K."/>
            <person name="Piso A."/>
            <person name="Price J.L."/>
            <person name="Sonnekus B."/>
            <person name="Thomas C."/>
            <person name="van der Nest A."/>
            <person name="van Dijk A."/>
            <person name="van Heerden A."/>
            <person name="van Vuuren N."/>
            <person name="Yilmaz N."/>
            <person name="Duong T.A."/>
            <person name="van der Merwe N.A."/>
            <person name="Wingfield M.J."/>
            <person name="Wingfield B.D."/>
        </authorList>
    </citation>
    <scope>NUCLEOTIDE SEQUENCE [LARGE SCALE GENOMIC DNA]</scope>
    <source>
        <strain evidence="9 10">CMW 5346</strain>
    </source>
</reference>
<sequence>MADTTDKERANSTTDVDTAMDEKAPATPNGSDREATNKDNIGTPKDGDVEAATPPSPPVDDTEYPTGLKLAVLVSAAIVAVFLIALDQTIVGTAIPKITDEFHGLNDVSWYAAAYFMTFGAAQASAGKIYKYYNLKWSFLVSMLIFEVGSLVCAVAPSSTALVVGRAIAGLGGAGLSVGGTSIVALTVPPVQRPMMMGVIGAAYAIAAVLGPLIGGAFTDNVSWRWCFYINLPLGGVAAVAVLFFFHPPKKSDATLSATWKQKLLHLDPVGISLAMGAIVSLILALQYGGNSHPWKSSVVIGLLVGFVLMVAALVAWEIWLGEYAMLLPRLFRQRSLWATAPFQFFFMGSYVVLLYYLPLYFQSIRGASPIGSGVDNLPLVVTATVFALAGGAVVTKTGRAQQVMMVGSAFSTVGIGLIYSWDQNTSTGKWVGYQLFTGAAMAFAILHGLSIAQAYVDADDIAAVTANLLVFQTIGGAFSTSIGQAAFVNRLLAVLPKTAPGVEPALVILTGASELRNVFSADVLPGVLDAYMAALKAAFAVGIAFCGVAFLFSFAIPMKRLPKGAADAAMAVA</sequence>
<feature type="region of interest" description="Disordered" evidence="6">
    <location>
        <begin position="1"/>
        <end position="61"/>
    </location>
</feature>
<name>A0ABR3Z006_9PEZI</name>
<feature type="transmembrane region" description="Helical" evidence="7">
    <location>
        <begin position="226"/>
        <end position="246"/>
    </location>
</feature>
<keyword evidence="4 7" id="KW-1133">Transmembrane helix</keyword>
<feature type="transmembrane region" description="Helical" evidence="7">
    <location>
        <begin position="403"/>
        <end position="422"/>
    </location>
</feature>
<feature type="transmembrane region" description="Helical" evidence="7">
    <location>
        <begin position="378"/>
        <end position="396"/>
    </location>
</feature>
<keyword evidence="3 7" id="KW-0812">Transmembrane</keyword>
<feature type="transmembrane region" description="Helical" evidence="7">
    <location>
        <begin position="534"/>
        <end position="557"/>
    </location>
</feature>
<dbReference type="SUPFAM" id="SSF103473">
    <property type="entry name" value="MFS general substrate transporter"/>
    <property type="match status" value="1"/>
</dbReference>
<feature type="transmembrane region" description="Helical" evidence="7">
    <location>
        <begin position="137"/>
        <end position="157"/>
    </location>
</feature>
<keyword evidence="5 7" id="KW-0472">Membrane</keyword>
<evidence type="ECO:0000256" key="2">
    <source>
        <dbReference type="ARBA" id="ARBA00022448"/>
    </source>
</evidence>
<organism evidence="9 10">
    <name type="scientific">Sporothrix stenoceras</name>
    <dbReference type="NCBI Taxonomy" id="5173"/>
    <lineage>
        <taxon>Eukaryota</taxon>
        <taxon>Fungi</taxon>
        <taxon>Dikarya</taxon>
        <taxon>Ascomycota</taxon>
        <taxon>Pezizomycotina</taxon>
        <taxon>Sordariomycetes</taxon>
        <taxon>Sordariomycetidae</taxon>
        <taxon>Ophiostomatales</taxon>
        <taxon>Ophiostomataceae</taxon>
        <taxon>Sporothrix</taxon>
    </lineage>
</organism>
<feature type="transmembrane region" description="Helical" evidence="7">
    <location>
        <begin position="434"/>
        <end position="457"/>
    </location>
</feature>
<evidence type="ECO:0000259" key="8">
    <source>
        <dbReference type="PROSITE" id="PS50850"/>
    </source>
</evidence>
<keyword evidence="10" id="KW-1185">Reference proteome</keyword>
<evidence type="ECO:0000256" key="1">
    <source>
        <dbReference type="ARBA" id="ARBA00004141"/>
    </source>
</evidence>
<comment type="caution">
    <text evidence="9">The sequence shown here is derived from an EMBL/GenBank/DDBJ whole genome shotgun (WGS) entry which is preliminary data.</text>
</comment>
<feature type="transmembrane region" description="Helical" evidence="7">
    <location>
        <begin position="163"/>
        <end position="188"/>
    </location>
</feature>
<evidence type="ECO:0000313" key="9">
    <source>
        <dbReference type="EMBL" id="KAL1893965.1"/>
    </source>
</evidence>
<dbReference type="PANTHER" id="PTHR23501:SF177">
    <property type="entry name" value="MAJOR FACILITATOR SUPERFAMILY (MFS) PROFILE DOMAIN-CONTAINING PROTEIN-RELATED"/>
    <property type="match status" value="1"/>
</dbReference>
<evidence type="ECO:0000256" key="3">
    <source>
        <dbReference type="ARBA" id="ARBA00022692"/>
    </source>
</evidence>
<feature type="domain" description="Major facilitator superfamily (MFS) profile" evidence="8">
    <location>
        <begin position="73"/>
        <end position="562"/>
    </location>
</feature>
<dbReference type="InterPro" id="IPR036259">
    <property type="entry name" value="MFS_trans_sf"/>
</dbReference>
<feature type="compositionally biased region" description="Basic and acidic residues" evidence="6">
    <location>
        <begin position="1"/>
        <end position="10"/>
    </location>
</feature>
<feature type="transmembrane region" description="Helical" evidence="7">
    <location>
        <begin position="469"/>
        <end position="488"/>
    </location>
</feature>
<accession>A0ABR3Z006</accession>
<dbReference type="EMBL" id="JAWCUI010000035">
    <property type="protein sequence ID" value="KAL1893965.1"/>
    <property type="molecule type" value="Genomic_DNA"/>
</dbReference>
<dbReference type="PANTHER" id="PTHR23501">
    <property type="entry name" value="MAJOR FACILITATOR SUPERFAMILY"/>
    <property type="match status" value="1"/>
</dbReference>
<evidence type="ECO:0000256" key="5">
    <source>
        <dbReference type="ARBA" id="ARBA00023136"/>
    </source>
</evidence>
<gene>
    <name evidence="9" type="ORF">Sste5346_006106</name>
</gene>
<feature type="transmembrane region" description="Helical" evidence="7">
    <location>
        <begin position="70"/>
        <end position="90"/>
    </location>
</feature>
<dbReference type="CDD" id="cd17502">
    <property type="entry name" value="MFS_Azr1_MDR_like"/>
    <property type="match status" value="1"/>
</dbReference>
<dbReference type="InterPro" id="IPR011701">
    <property type="entry name" value="MFS"/>
</dbReference>
<keyword evidence="2" id="KW-0813">Transport</keyword>
<dbReference type="Gene3D" id="1.20.1250.20">
    <property type="entry name" value="MFS general substrate transporter like domains"/>
    <property type="match status" value="1"/>
</dbReference>
<comment type="subcellular location">
    <subcellularLocation>
        <location evidence="1">Membrane</location>
        <topology evidence="1">Multi-pass membrane protein</topology>
    </subcellularLocation>
</comment>
<feature type="transmembrane region" description="Helical" evidence="7">
    <location>
        <begin position="298"/>
        <end position="317"/>
    </location>
</feature>
<evidence type="ECO:0000313" key="10">
    <source>
        <dbReference type="Proteomes" id="UP001583186"/>
    </source>
</evidence>
<dbReference type="Pfam" id="PF07690">
    <property type="entry name" value="MFS_1"/>
    <property type="match status" value="1"/>
</dbReference>
<proteinExistence type="predicted"/>
<feature type="transmembrane region" description="Helical" evidence="7">
    <location>
        <begin position="195"/>
        <end position="214"/>
    </location>
</feature>
<feature type="transmembrane region" description="Helical" evidence="7">
    <location>
        <begin position="337"/>
        <end position="358"/>
    </location>
</feature>
<dbReference type="InterPro" id="IPR020846">
    <property type="entry name" value="MFS_dom"/>
</dbReference>
<evidence type="ECO:0000256" key="6">
    <source>
        <dbReference type="SAM" id="MobiDB-lite"/>
    </source>
</evidence>
<evidence type="ECO:0000256" key="7">
    <source>
        <dbReference type="SAM" id="Phobius"/>
    </source>
</evidence>
<dbReference type="PROSITE" id="PS50850">
    <property type="entry name" value="MFS"/>
    <property type="match status" value="1"/>
</dbReference>
<dbReference type="Proteomes" id="UP001583186">
    <property type="component" value="Unassembled WGS sequence"/>
</dbReference>
<feature type="transmembrane region" description="Helical" evidence="7">
    <location>
        <begin position="110"/>
        <end position="130"/>
    </location>
</feature>
<protein>
    <recommendedName>
        <fullName evidence="8">Major facilitator superfamily (MFS) profile domain-containing protein</fullName>
    </recommendedName>
</protein>
<evidence type="ECO:0000256" key="4">
    <source>
        <dbReference type="ARBA" id="ARBA00022989"/>
    </source>
</evidence>
<dbReference type="Gene3D" id="1.20.1720.10">
    <property type="entry name" value="Multidrug resistance protein D"/>
    <property type="match status" value="1"/>
</dbReference>
<feature type="transmembrane region" description="Helical" evidence="7">
    <location>
        <begin position="267"/>
        <end position="286"/>
    </location>
</feature>